<dbReference type="RefSeq" id="WP_006056305.1">
    <property type="nucleotide sequence ID" value="NZ_CP048739.1"/>
</dbReference>
<feature type="region of interest" description="Disordered" evidence="1">
    <location>
        <begin position="36"/>
        <end position="73"/>
    </location>
</feature>
<evidence type="ECO:0000313" key="5">
    <source>
        <dbReference type="Proteomes" id="UP000465846"/>
    </source>
</evidence>
<organism evidence="3 4">
    <name type="scientific">Halogeometricum borinquense</name>
    <dbReference type="NCBI Taxonomy" id="60847"/>
    <lineage>
        <taxon>Archaea</taxon>
        <taxon>Methanobacteriati</taxon>
        <taxon>Methanobacteriota</taxon>
        <taxon>Stenosarchaea group</taxon>
        <taxon>Halobacteria</taxon>
        <taxon>Halobacteriales</taxon>
        <taxon>Haloferacaceae</taxon>
        <taxon>Halogeometricum</taxon>
    </lineage>
</organism>
<evidence type="ECO:0000256" key="1">
    <source>
        <dbReference type="SAM" id="MobiDB-lite"/>
    </source>
</evidence>
<dbReference type="Pfam" id="PF24445">
    <property type="entry name" value="DUF7564"/>
    <property type="match status" value="1"/>
</dbReference>
<name>A0A482T5G1_9EURY</name>
<evidence type="ECO:0000313" key="4">
    <source>
        <dbReference type="Proteomes" id="UP000294028"/>
    </source>
</evidence>
<reference evidence="3 4" key="1">
    <citation type="submission" date="2018-12" db="EMBL/GenBank/DDBJ databases">
        <title>Genome analysis provides insights into bioremediation potentialities of Halogeometricum borinquense strain N11.</title>
        <authorList>
            <person name="Najjari A."/>
            <person name="Youssef N."/>
            <person name="Fhoula I."/>
            <person name="Ben Dhia O."/>
            <person name="Mahjoubi M."/>
            <person name="Ouzari H.I."/>
            <person name="Cherif A."/>
        </authorList>
    </citation>
    <scope>NUCLEOTIDE SEQUENCE [LARGE SCALE GENOMIC DNA]</scope>
    <source>
        <strain evidence="3 4">N11</strain>
    </source>
</reference>
<protein>
    <recommendedName>
        <fullName evidence="6">Small CPxCG-related zinc finger protein</fullName>
    </recommendedName>
</protein>
<accession>A0A482T5G1</accession>
<dbReference type="Proteomes" id="UP000465846">
    <property type="component" value="Chromosome"/>
</dbReference>
<dbReference type="EMBL" id="RZHH01000002">
    <property type="protein sequence ID" value="RYJ12870.1"/>
    <property type="molecule type" value="Genomic_DNA"/>
</dbReference>
<dbReference type="GeneID" id="9994505"/>
<dbReference type="EMBL" id="CP048739">
    <property type="protein sequence ID" value="QIB73184.1"/>
    <property type="molecule type" value="Genomic_DNA"/>
</dbReference>
<sequence>MKRIQHPVCIRCGDTYLFTNSYKGNYCRDCHDEWSSRETSDESRPRPIRPRTTSSVRRIEDDDESAPSRYDNE</sequence>
<evidence type="ECO:0008006" key="6">
    <source>
        <dbReference type="Google" id="ProtNLM"/>
    </source>
</evidence>
<reference evidence="2 5" key="2">
    <citation type="submission" date="2020-02" db="EMBL/GenBank/DDBJ databases">
        <title>Whole genome sequence of Halogeometricum borinquense strain wsp4.</title>
        <authorList>
            <person name="Verma D.K."/>
            <person name="Gopal K."/>
            <person name="Prasad E.S."/>
        </authorList>
    </citation>
    <scope>NUCLEOTIDE SEQUENCE [LARGE SCALE GENOMIC DNA]</scope>
    <source>
        <strain evidence="2">Wsp4</strain>
        <strain evidence="5">wsp4</strain>
    </source>
</reference>
<dbReference type="Proteomes" id="UP000294028">
    <property type="component" value="Unassembled WGS sequence"/>
</dbReference>
<feature type="compositionally biased region" description="Basic and acidic residues" evidence="1">
    <location>
        <begin position="36"/>
        <end position="45"/>
    </location>
</feature>
<gene>
    <name evidence="3" type="ORF">ELS19_02050</name>
    <name evidence="2" type="ORF">G3I44_02125</name>
</gene>
<evidence type="ECO:0000313" key="2">
    <source>
        <dbReference type="EMBL" id="QIB73184.1"/>
    </source>
</evidence>
<evidence type="ECO:0000313" key="3">
    <source>
        <dbReference type="EMBL" id="RYJ12870.1"/>
    </source>
</evidence>
<proteinExistence type="predicted"/>
<dbReference type="InterPro" id="IPR055986">
    <property type="entry name" value="DUF7564"/>
</dbReference>
<dbReference type="AlphaFoldDB" id="A0A482T5G1"/>